<proteinExistence type="predicted"/>
<dbReference type="AlphaFoldDB" id="A0AAV4PL35"/>
<dbReference type="EMBL" id="BPLQ01002831">
    <property type="protein sequence ID" value="GIX95907.1"/>
    <property type="molecule type" value="Genomic_DNA"/>
</dbReference>
<protein>
    <submittedName>
        <fullName evidence="1">Uncharacterized protein</fullName>
    </submittedName>
</protein>
<organism evidence="1 2">
    <name type="scientific">Caerostris darwini</name>
    <dbReference type="NCBI Taxonomy" id="1538125"/>
    <lineage>
        <taxon>Eukaryota</taxon>
        <taxon>Metazoa</taxon>
        <taxon>Ecdysozoa</taxon>
        <taxon>Arthropoda</taxon>
        <taxon>Chelicerata</taxon>
        <taxon>Arachnida</taxon>
        <taxon>Araneae</taxon>
        <taxon>Araneomorphae</taxon>
        <taxon>Entelegynae</taxon>
        <taxon>Araneoidea</taxon>
        <taxon>Araneidae</taxon>
        <taxon>Caerostris</taxon>
    </lineage>
</organism>
<dbReference type="Proteomes" id="UP001054837">
    <property type="component" value="Unassembled WGS sequence"/>
</dbReference>
<name>A0AAV4PL35_9ARAC</name>
<accession>A0AAV4PL35</accession>
<evidence type="ECO:0000313" key="2">
    <source>
        <dbReference type="Proteomes" id="UP001054837"/>
    </source>
</evidence>
<evidence type="ECO:0000313" key="1">
    <source>
        <dbReference type="EMBL" id="GIX95907.1"/>
    </source>
</evidence>
<reference evidence="1 2" key="1">
    <citation type="submission" date="2021-06" db="EMBL/GenBank/DDBJ databases">
        <title>Caerostris darwini draft genome.</title>
        <authorList>
            <person name="Kono N."/>
            <person name="Arakawa K."/>
        </authorList>
    </citation>
    <scope>NUCLEOTIDE SEQUENCE [LARGE SCALE GENOMIC DNA]</scope>
</reference>
<sequence length="82" mass="9485">MAQDQKVIASPFKGSRITDRRPVWPAEYKDLLPLRTKNSKVANLKNAMAVKVLDPAVVEMGVGWNFEDECFLWMLRCERYVL</sequence>
<comment type="caution">
    <text evidence="1">The sequence shown here is derived from an EMBL/GenBank/DDBJ whole genome shotgun (WGS) entry which is preliminary data.</text>
</comment>
<gene>
    <name evidence="1" type="ORF">CDAR_231421</name>
</gene>
<keyword evidence="2" id="KW-1185">Reference proteome</keyword>